<name>A0A3B0JG15_9RICK</name>
<accession>A0A3B0JG15</accession>
<organism evidence="1">
    <name type="scientific">Wolbachia endosymbiont of Aleurodicus floccissimus</name>
    <dbReference type="NCBI Taxonomy" id="2152762"/>
    <lineage>
        <taxon>Bacteria</taxon>
        <taxon>Pseudomonadati</taxon>
        <taxon>Pseudomonadota</taxon>
        <taxon>Alphaproteobacteria</taxon>
        <taxon>Rickettsiales</taxon>
        <taxon>Anaplasmataceae</taxon>
        <taxon>Wolbachieae</taxon>
        <taxon>Wolbachia</taxon>
    </lineage>
</organism>
<evidence type="ECO:0000313" key="1">
    <source>
        <dbReference type="EMBL" id="SPP34059.1"/>
    </source>
</evidence>
<protein>
    <submittedName>
        <fullName evidence="1">Uncharacterized protein</fullName>
    </submittedName>
</protein>
<proteinExistence type="predicted"/>
<sequence length="75" mass="8905">MNSRRRIKAREKSVERKIPTRTFDTRLTGSELLQVMKNKEVRWFKNGTSVPPEHSTYLLEAFNPHKAKKIYSSRE</sequence>
<dbReference type="EMBL" id="OUNF01000192">
    <property type="protein sequence ID" value="SPP34059.1"/>
    <property type="molecule type" value="Genomic_DNA"/>
</dbReference>
<gene>
    <name evidence="1" type="ORF">WBAF_0741</name>
</gene>
<reference evidence="1" key="1">
    <citation type="submission" date="2018-04" db="EMBL/GenBank/DDBJ databases">
        <authorList>
            <person name="Go L.Y."/>
            <person name="Mitchell J.A."/>
        </authorList>
    </citation>
    <scope>NUCLEOTIDE SEQUENCE</scope>
    <source>
        <strain evidence="1">WBAF</strain>
    </source>
</reference>
<dbReference type="AlphaFoldDB" id="A0A3B0JG15"/>